<dbReference type="Proteomes" id="UP000316331">
    <property type="component" value="Unassembled WGS sequence"/>
</dbReference>
<comment type="caution">
    <text evidence="5">The sequence shown here is derived from an EMBL/GenBank/DDBJ whole genome shotgun (WGS) entry which is preliminary data.</text>
</comment>
<feature type="domain" description="Fido" evidence="4">
    <location>
        <begin position="140"/>
        <end position="295"/>
    </location>
</feature>
<dbReference type="PROSITE" id="PS51459">
    <property type="entry name" value="FIDO"/>
    <property type="match status" value="1"/>
</dbReference>
<gene>
    <name evidence="5" type="ORF">FB390_0356</name>
</gene>
<dbReference type="SUPFAM" id="SSF140931">
    <property type="entry name" value="Fic-like"/>
    <property type="match status" value="1"/>
</dbReference>
<proteinExistence type="predicted"/>
<dbReference type="PANTHER" id="PTHR13504">
    <property type="entry name" value="FIDO DOMAIN-CONTAINING PROTEIN DDB_G0283145"/>
    <property type="match status" value="1"/>
</dbReference>
<organism evidence="5 6">
    <name type="scientific">Nocardia bhagyanarayanae</name>
    <dbReference type="NCBI Taxonomy" id="1215925"/>
    <lineage>
        <taxon>Bacteria</taxon>
        <taxon>Bacillati</taxon>
        <taxon>Actinomycetota</taxon>
        <taxon>Actinomycetes</taxon>
        <taxon>Mycobacteriales</taxon>
        <taxon>Nocardiaceae</taxon>
        <taxon>Nocardia</taxon>
    </lineage>
</organism>
<dbReference type="OrthoDB" id="9813719at2"/>
<dbReference type="Gene3D" id="1.10.3290.10">
    <property type="entry name" value="Fido-like domain"/>
    <property type="match status" value="1"/>
</dbReference>
<evidence type="ECO:0000256" key="2">
    <source>
        <dbReference type="PIRSR" id="PIRSR640198-2"/>
    </source>
</evidence>
<name>A0A543F4N3_9NOCA</name>
<evidence type="ECO:0000256" key="3">
    <source>
        <dbReference type="SAM" id="MobiDB-lite"/>
    </source>
</evidence>
<reference evidence="5 6" key="1">
    <citation type="submission" date="2019-06" db="EMBL/GenBank/DDBJ databases">
        <title>Sequencing the genomes of 1000 actinobacteria strains.</title>
        <authorList>
            <person name="Klenk H.-P."/>
        </authorList>
    </citation>
    <scope>NUCLEOTIDE SEQUENCE [LARGE SCALE GENOMIC DNA]</scope>
    <source>
        <strain evidence="5 6">DSM 103495</strain>
    </source>
</reference>
<feature type="binding site" evidence="2">
    <location>
        <begin position="229"/>
        <end position="236"/>
    </location>
    <ligand>
        <name>ATP</name>
        <dbReference type="ChEBI" id="CHEBI:30616"/>
    </ligand>
</feature>
<evidence type="ECO:0000313" key="6">
    <source>
        <dbReference type="Proteomes" id="UP000316331"/>
    </source>
</evidence>
<dbReference type="InterPro" id="IPR040198">
    <property type="entry name" value="Fido_containing"/>
</dbReference>
<dbReference type="InterPro" id="IPR025758">
    <property type="entry name" value="Fic/DOC_N"/>
</dbReference>
<dbReference type="EMBL" id="VFPG01000001">
    <property type="protein sequence ID" value="TQM28782.1"/>
    <property type="molecule type" value="Genomic_DNA"/>
</dbReference>
<dbReference type="AlphaFoldDB" id="A0A543F4N3"/>
<dbReference type="Pfam" id="PF13784">
    <property type="entry name" value="Fic_N"/>
    <property type="match status" value="1"/>
</dbReference>
<keyword evidence="2" id="KW-0067">ATP-binding</keyword>
<evidence type="ECO:0000256" key="1">
    <source>
        <dbReference type="PIRSR" id="PIRSR640198-1"/>
    </source>
</evidence>
<feature type="region of interest" description="Disordered" evidence="3">
    <location>
        <begin position="404"/>
        <end position="426"/>
    </location>
</feature>
<feature type="active site" evidence="1">
    <location>
        <position position="225"/>
    </location>
</feature>
<dbReference type="Pfam" id="PF02661">
    <property type="entry name" value="Fic"/>
    <property type="match status" value="1"/>
</dbReference>
<protein>
    <submittedName>
        <fullName evidence="5">Fic family protein</fullName>
    </submittedName>
</protein>
<accession>A0A543F4N3</accession>
<dbReference type="InterPro" id="IPR036597">
    <property type="entry name" value="Fido-like_dom_sf"/>
</dbReference>
<feature type="compositionally biased region" description="Basic and acidic residues" evidence="3">
    <location>
        <begin position="404"/>
        <end position="415"/>
    </location>
</feature>
<dbReference type="RefSeq" id="WP_141807370.1">
    <property type="nucleotide sequence ID" value="NZ_VFPG01000001.1"/>
</dbReference>
<dbReference type="InterPro" id="IPR003812">
    <property type="entry name" value="Fido"/>
</dbReference>
<sequence>MAKLVRRQWTGNLDGGGLSRRDRGSGTYEAYLPDPLAGRPIVLTSETAADVVDAEVAIARLDTEAKALVETEALFRLLLRAEAVASSRIEGLEIGARRLLRAEAARQLEGETSDVTATEVLANIDAMAVATNAVGRGEPIGEDVMLEVHRRLLAGTKLAHHGGCLRDVQNWIGGSSFNPCSAAFVPPPPEYVPELMKDLIDFCNSDDLPAVAQAAIAHAQFETIHPFIDGNGRTGRALIHLVLRRRGVAERVVAPVSLVLATWSDSYVDGLNRFRHIGSAGSTRAIDDLNTWVGRFAAACTRAAEDATAFEVKAADLERSWRERVAPVRANSALDLLLGKLVGAPILTVSTAATLTGRSFPAANAAVERLTEAGILRQLTIGRRNRAFESTEAITAFTALERRLASPDGDTRTSDPNRPVPRRPFR</sequence>
<evidence type="ECO:0000313" key="5">
    <source>
        <dbReference type="EMBL" id="TQM28782.1"/>
    </source>
</evidence>
<keyword evidence="6" id="KW-1185">Reference proteome</keyword>
<evidence type="ECO:0000259" key="4">
    <source>
        <dbReference type="PROSITE" id="PS51459"/>
    </source>
</evidence>
<dbReference type="PANTHER" id="PTHR13504:SF38">
    <property type="entry name" value="FIDO DOMAIN-CONTAINING PROTEIN"/>
    <property type="match status" value="1"/>
</dbReference>
<keyword evidence="2" id="KW-0547">Nucleotide-binding</keyword>
<dbReference type="GO" id="GO:0005524">
    <property type="term" value="F:ATP binding"/>
    <property type="evidence" value="ECO:0007669"/>
    <property type="project" value="UniProtKB-KW"/>
</dbReference>